<dbReference type="Proteomes" id="UP000291084">
    <property type="component" value="Chromosome 8"/>
</dbReference>
<name>A0A0S3SSL7_PHAAN</name>
<protein>
    <submittedName>
        <fullName evidence="2">Uncharacterized protein</fullName>
    </submittedName>
</protein>
<proteinExistence type="predicted"/>
<dbReference type="GO" id="GO:0051087">
    <property type="term" value="F:protein-folding chaperone binding"/>
    <property type="evidence" value="ECO:0007669"/>
    <property type="project" value="InterPro"/>
</dbReference>
<dbReference type="GO" id="GO:0050821">
    <property type="term" value="P:protein stabilization"/>
    <property type="evidence" value="ECO:0007669"/>
    <property type="project" value="TreeGrafter"/>
</dbReference>
<accession>A0A0S3SSL7</accession>
<dbReference type="InterPro" id="IPR036533">
    <property type="entry name" value="BAG_dom_sf"/>
</dbReference>
<dbReference type="EMBL" id="AP015041">
    <property type="protein sequence ID" value="BAT95856.1"/>
    <property type="molecule type" value="Genomic_DNA"/>
</dbReference>
<dbReference type="GO" id="GO:0000774">
    <property type="term" value="F:adenyl-nucleotide exchange factor activity"/>
    <property type="evidence" value="ECO:0007669"/>
    <property type="project" value="TreeGrafter"/>
</dbReference>
<organism evidence="2 3">
    <name type="scientific">Vigna angularis var. angularis</name>
    <dbReference type="NCBI Taxonomy" id="157739"/>
    <lineage>
        <taxon>Eukaryota</taxon>
        <taxon>Viridiplantae</taxon>
        <taxon>Streptophyta</taxon>
        <taxon>Embryophyta</taxon>
        <taxon>Tracheophyta</taxon>
        <taxon>Spermatophyta</taxon>
        <taxon>Magnoliopsida</taxon>
        <taxon>eudicotyledons</taxon>
        <taxon>Gunneridae</taxon>
        <taxon>Pentapetalae</taxon>
        <taxon>rosids</taxon>
        <taxon>fabids</taxon>
        <taxon>Fabales</taxon>
        <taxon>Fabaceae</taxon>
        <taxon>Papilionoideae</taxon>
        <taxon>50 kb inversion clade</taxon>
        <taxon>NPAAA clade</taxon>
        <taxon>indigoferoid/millettioid clade</taxon>
        <taxon>Phaseoleae</taxon>
        <taxon>Vigna</taxon>
    </lineage>
</organism>
<dbReference type="Gene3D" id="1.20.58.120">
    <property type="entry name" value="BAG domain"/>
    <property type="match status" value="1"/>
</dbReference>
<evidence type="ECO:0000313" key="2">
    <source>
        <dbReference type="EMBL" id="BAT95856.1"/>
    </source>
</evidence>
<dbReference type="PANTHER" id="PTHR12329">
    <property type="entry name" value="BCL2-ASSOCIATED ATHANOGENE"/>
    <property type="match status" value="1"/>
</dbReference>
<dbReference type="AlphaFoldDB" id="A0A0S3SSL7"/>
<feature type="compositionally biased region" description="Basic and acidic residues" evidence="1">
    <location>
        <begin position="1"/>
        <end position="15"/>
    </location>
</feature>
<sequence>MELEKNSKSAKEEKPQVPLSASLPLSGTQEHPLAPLRGESAAEGRIDYALVPLSGDFEVQSSFRNLFQLRWHLKKWRRSRICQFKGAVQQGKMLKLATLLERDSKAFLALFGVKDKSKIVPVEEPISQEKRLLERRKNAKMEKAAKSISEINLEVDRLAGMVSVVVANDQ</sequence>
<keyword evidence="3" id="KW-1185">Reference proteome</keyword>
<dbReference type="PANTHER" id="PTHR12329:SF11">
    <property type="entry name" value="BAG FAMILY MOLECULAR CHAPERONE REGULATOR 1"/>
    <property type="match status" value="1"/>
</dbReference>
<dbReference type="GO" id="GO:0005737">
    <property type="term" value="C:cytoplasm"/>
    <property type="evidence" value="ECO:0007669"/>
    <property type="project" value="TreeGrafter"/>
</dbReference>
<evidence type="ECO:0000256" key="1">
    <source>
        <dbReference type="SAM" id="MobiDB-lite"/>
    </source>
</evidence>
<dbReference type="InterPro" id="IPR039773">
    <property type="entry name" value="BAG_chaperone_regulator"/>
</dbReference>
<gene>
    <name evidence="2" type="primary">Vigan.08G267500</name>
    <name evidence="2" type="ORF">VIGAN_08267500</name>
</gene>
<evidence type="ECO:0000313" key="3">
    <source>
        <dbReference type="Proteomes" id="UP000291084"/>
    </source>
</evidence>
<feature type="region of interest" description="Disordered" evidence="1">
    <location>
        <begin position="1"/>
        <end position="33"/>
    </location>
</feature>
<reference evidence="2 3" key="1">
    <citation type="journal article" date="2015" name="Sci. Rep.">
        <title>The power of single molecule real-time sequencing technology in the de novo assembly of a eukaryotic genome.</title>
        <authorList>
            <person name="Sakai H."/>
            <person name="Naito K."/>
            <person name="Ogiso-Tanaka E."/>
            <person name="Takahashi Y."/>
            <person name="Iseki K."/>
            <person name="Muto C."/>
            <person name="Satou K."/>
            <person name="Teruya K."/>
            <person name="Shiroma A."/>
            <person name="Shimoji M."/>
            <person name="Hirano T."/>
            <person name="Itoh T."/>
            <person name="Kaga A."/>
            <person name="Tomooka N."/>
        </authorList>
    </citation>
    <scope>NUCLEOTIDE SEQUENCE [LARGE SCALE GENOMIC DNA]</scope>
    <source>
        <strain evidence="3">cv. Shumari</strain>
    </source>
</reference>